<dbReference type="Proteomes" id="UP000499080">
    <property type="component" value="Unassembled WGS sequence"/>
</dbReference>
<protein>
    <submittedName>
        <fullName evidence="2">Uncharacterized protein</fullName>
    </submittedName>
</protein>
<accession>A0A4Y2NEI9</accession>
<evidence type="ECO:0000313" key="2">
    <source>
        <dbReference type="EMBL" id="GBN37194.1"/>
    </source>
</evidence>
<gene>
    <name evidence="2" type="ORF">AVEN_251098_1</name>
</gene>
<comment type="caution">
    <text evidence="2">The sequence shown here is derived from an EMBL/GenBank/DDBJ whole genome shotgun (WGS) entry which is preliminary data.</text>
</comment>
<feature type="region of interest" description="Disordered" evidence="1">
    <location>
        <begin position="9"/>
        <end position="46"/>
    </location>
</feature>
<organism evidence="2 3">
    <name type="scientific">Araneus ventricosus</name>
    <name type="common">Orbweaver spider</name>
    <name type="synonym">Epeira ventricosa</name>
    <dbReference type="NCBI Taxonomy" id="182803"/>
    <lineage>
        <taxon>Eukaryota</taxon>
        <taxon>Metazoa</taxon>
        <taxon>Ecdysozoa</taxon>
        <taxon>Arthropoda</taxon>
        <taxon>Chelicerata</taxon>
        <taxon>Arachnida</taxon>
        <taxon>Araneae</taxon>
        <taxon>Araneomorphae</taxon>
        <taxon>Entelegynae</taxon>
        <taxon>Araneoidea</taxon>
        <taxon>Araneidae</taxon>
        <taxon>Araneus</taxon>
    </lineage>
</organism>
<name>A0A4Y2NEI9_ARAVE</name>
<evidence type="ECO:0000313" key="3">
    <source>
        <dbReference type="Proteomes" id="UP000499080"/>
    </source>
</evidence>
<keyword evidence="3" id="KW-1185">Reference proteome</keyword>
<reference evidence="2 3" key="1">
    <citation type="journal article" date="2019" name="Sci. Rep.">
        <title>Orb-weaving spider Araneus ventricosus genome elucidates the spidroin gene catalogue.</title>
        <authorList>
            <person name="Kono N."/>
            <person name="Nakamura H."/>
            <person name="Ohtoshi R."/>
            <person name="Moran D.A.P."/>
            <person name="Shinohara A."/>
            <person name="Yoshida Y."/>
            <person name="Fujiwara M."/>
            <person name="Mori M."/>
            <person name="Tomita M."/>
            <person name="Arakawa K."/>
        </authorList>
    </citation>
    <scope>NUCLEOTIDE SEQUENCE [LARGE SCALE GENOMIC DNA]</scope>
</reference>
<dbReference type="AlphaFoldDB" id="A0A4Y2NEI9"/>
<proteinExistence type="predicted"/>
<sequence length="86" mass="9226">VQLRIAELRGRSSPAVGEGKPSGAGAGVTPRRNRSLEETSTHAGASPFLLSAEGDEIVFISPFCSLSPREEERPIYFGIRLVALFL</sequence>
<evidence type="ECO:0000256" key="1">
    <source>
        <dbReference type="SAM" id="MobiDB-lite"/>
    </source>
</evidence>
<feature type="non-terminal residue" evidence="2">
    <location>
        <position position="1"/>
    </location>
</feature>
<dbReference type="EMBL" id="BGPR01208995">
    <property type="protein sequence ID" value="GBN37194.1"/>
    <property type="molecule type" value="Genomic_DNA"/>
</dbReference>